<dbReference type="GO" id="GO:0005886">
    <property type="term" value="C:plasma membrane"/>
    <property type="evidence" value="ECO:0007669"/>
    <property type="project" value="UniProtKB-SubCell"/>
</dbReference>
<keyword evidence="7" id="KW-0325">Glycoprotein</keyword>
<dbReference type="InterPro" id="IPR043325">
    <property type="entry name" value="LTSS"/>
</dbReference>
<evidence type="ECO:0000313" key="11">
    <source>
        <dbReference type="EMBL" id="RYR56222.1"/>
    </source>
</evidence>
<evidence type="ECO:0000256" key="3">
    <source>
        <dbReference type="ARBA" id="ARBA00022475"/>
    </source>
</evidence>
<gene>
    <name evidence="11" type="ORF">Ahy_A05g021977</name>
</gene>
<dbReference type="Proteomes" id="UP000289738">
    <property type="component" value="Chromosome A05"/>
</dbReference>
<dbReference type="SUPFAM" id="SSF47699">
    <property type="entry name" value="Bifunctional inhibitor/lipid-transfer protein/seed storage 2S albumin"/>
    <property type="match status" value="1"/>
</dbReference>
<dbReference type="STRING" id="3818.A0A445CZ62"/>
<comment type="caution">
    <text evidence="11">The sequence shown here is derived from an EMBL/GenBank/DDBJ whole genome shotgun (WGS) entry which is preliminary data.</text>
</comment>
<evidence type="ECO:0000259" key="10">
    <source>
        <dbReference type="SMART" id="SM00499"/>
    </source>
</evidence>
<feature type="domain" description="Bifunctional inhibitor/plant lipid transfer protein/seed storage helical" evidence="10">
    <location>
        <begin position="33"/>
        <end position="110"/>
    </location>
</feature>
<evidence type="ECO:0000256" key="9">
    <source>
        <dbReference type="SAM" id="SignalP"/>
    </source>
</evidence>
<name>A0A445CZ62_ARAHY</name>
<proteinExistence type="inferred from homology"/>
<evidence type="ECO:0000256" key="8">
    <source>
        <dbReference type="ARBA" id="ARBA00023288"/>
    </source>
</evidence>
<evidence type="ECO:0000256" key="4">
    <source>
        <dbReference type="ARBA" id="ARBA00022622"/>
    </source>
</evidence>
<dbReference type="PANTHER" id="PTHR33044">
    <property type="entry name" value="BIFUNCTIONAL INHIBITOR/LIPID-TRANSFER PROTEIN/SEED STORAGE 2S ALBUMIN SUPERFAMILY PROTEIN-RELATED"/>
    <property type="match status" value="1"/>
</dbReference>
<dbReference type="SMART" id="SM00499">
    <property type="entry name" value="AAI"/>
    <property type="match status" value="1"/>
</dbReference>
<organism evidence="11 12">
    <name type="scientific">Arachis hypogaea</name>
    <name type="common">Peanut</name>
    <dbReference type="NCBI Taxonomy" id="3818"/>
    <lineage>
        <taxon>Eukaryota</taxon>
        <taxon>Viridiplantae</taxon>
        <taxon>Streptophyta</taxon>
        <taxon>Embryophyta</taxon>
        <taxon>Tracheophyta</taxon>
        <taxon>Spermatophyta</taxon>
        <taxon>Magnoliopsida</taxon>
        <taxon>eudicotyledons</taxon>
        <taxon>Gunneridae</taxon>
        <taxon>Pentapetalae</taxon>
        <taxon>rosids</taxon>
        <taxon>fabids</taxon>
        <taxon>Fabales</taxon>
        <taxon>Fabaceae</taxon>
        <taxon>Papilionoideae</taxon>
        <taxon>50 kb inversion clade</taxon>
        <taxon>dalbergioids sensu lato</taxon>
        <taxon>Dalbergieae</taxon>
        <taxon>Pterocarpus clade</taxon>
        <taxon>Arachis</taxon>
    </lineage>
</organism>
<dbReference type="EMBL" id="SDMP01000005">
    <property type="protein sequence ID" value="RYR56222.1"/>
    <property type="molecule type" value="Genomic_DNA"/>
</dbReference>
<reference evidence="11 12" key="1">
    <citation type="submission" date="2019-01" db="EMBL/GenBank/DDBJ databases">
        <title>Sequencing of cultivated peanut Arachis hypogaea provides insights into genome evolution and oil improvement.</title>
        <authorList>
            <person name="Chen X."/>
        </authorList>
    </citation>
    <scope>NUCLEOTIDE SEQUENCE [LARGE SCALE GENOMIC DNA]</scope>
    <source>
        <strain evidence="12">cv. Fuhuasheng</strain>
        <tissue evidence="11">Leaves</tissue>
    </source>
</reference>
<accession>A0A445CZ62</accession>
<dbReference type="CDD" id="cd00010">
    <property type="entry name" value="AAI_LTSS"/>
    <property type="match status" value="1"/>
</dbReference>
<dbReference type="AlphaFoldDB" id="A0A445CZ62"/>
<comment type="subcellular location">
    <subcellularLocation>
        <location evidence="1">Cell membrane</location>
        <topology evidence="1">Lipid-anchor</topology>
        <topology evidence="1">GPI-anchor</topology>
    </subcellularLocation>
</comment>
<protein>
    <recommendedName>
        <fullName evidence="10">Bifunctional inhibitor/plant lipid transfer protein/seed storage helical domain-containing protein</fullName>
    </recommendedName>
</protein>
<evidence type="ECO:0000256" key="7">
    <source>
        <dbReference type="ARBA" id="ARBA00023180"/>
    </source>
</evidence>
<keyword evidence="4" id="KW-0472">Membrane</keyword>
<evidence type="ECO:0000256" key="2">
    <source>
        <dbReference type="ARBA" id="ARBA00009748"/>
    </source>
</evidence>
<evidence type="ECO:0000256" key="6">
    <source>
        <dbReference type="ARBA" id="ARBA00023157"/>
    </source>
</evidence>
<dbReference type="GO" id="GO:0098552">
    <property type="term" value="C:side of membrane"/>
    <property type="evidence" value="ECO:0007669"/>
    <property type="project" value="UniProtKB-KW"/>
</dbReference>
<keyword evidence="8" id="KW-0449">Lipoprotein</keyword>
<feature type="signal peptide" evidence="9">
    <location>
        <begin position="1"/>
        <end position="24"/>
    </location>
</feature>
<evidence type="ECO:0000256" key="5">
    <source>
        <dbReference type="ARBA" id="ARBA00022729"/>
    </source>
</evidence>
<feature type="chain" id="PRO_5019262035" description="Bifunctional inhibitor/plant lipid transfer protein/seed storage helical domain-containing protein" evidence="9">
    <location>
        <begin position="25"/>
        <end position="237"/>
    </location>
</feature>
<keyword evidence="3" id="KW-1003">Cell membrane</keyword>
<sequence>MASTSPMLVLITPIMLMLIHNAMGDTAQEKQKCVEQLNGIATCLPYVGGDAKSPTADCCSGIIEAIKNKKKCVCLIIKDRDDPDLGLKVNLTLALALPSLCKAPDNLSQCPALLHLDPKSAEAQAFNQLGQNSNGRSNSASPSPHPPGNDPFKTILSFYFCNIVFSSSKFGFTWKRFEFHCVYLTVGETTVSTHTLPTNNGASYKGKILLQTLVAKLLVLFFSLAHIVQQESCNVET</sequence>
<keyword evidence="12" id="KW-1185">Reference proteome</keyword>
<dbReference type="InterPro" id="IPR036312">
    <property type="entry name" value="Bifun_inhib/LTP/seed_sf"/>
</dbReference>
<dbReference type="InterPro" id="IPR016140">
    <property type="entry name" value="Bifunc_inhib/LTP/seed_store"/>
</dbReference>
<keyword evidence="5 9" id="KW-0732">Signal</keyword>
<keyword evidence="4" id="KW-0336">GPI-anchor</keyword>
<comment type="similarity">
    <text evidence="2">Belongs to the plant LTP family.</text>
</comment>
<evidence type="ECO:0000313" key="12">
    <source>
        <dbReference type="Proteomes" id="UP000289738"/>
    </source>
</evidence>
<dbReference type="Pfam" id="PF14368">
    <property type="entry name" value="LTP_2"/>
    <property type="match status" value="1"/>
</dbReference>
<evidence type="ECO:0000256" key="1">
    <source>
        <dbReference type="ARBA" id="ARBA00004609"/>
    </source>
</evidence>
<keyword evidence="6" id="KW-1015">Disulfide bond</keyword>
<dbReference type="Gene3D" id="1.10.110.10">
    <property type="entry name" value="Plant lipid-transfer and hydrophobic proteins"/>
    <property type="match status" value="1"/>
</dbReference>